<dbReference type="AlphaFoldDB" id="N0E284"/>
<protein>
    <submittedName>
        <fullName evidence="1">Uncharacterized protein</fullName>
    </submittedName>
</protein>
<dbReference type="HOGENOM" id="CLU_3104855_0_0_11"/>
<organism evidence="1 2">
    <name type="scientific">Phycicoccus elongatus Lp2</name>
    <dbReference type="NCBI Taxonomy" id="1193181"/>
    <lineage>
        <taxon>Bacteria</taxon>
        <taxon>Bacillati</taxon>
        <taxon>Actinomycetota</taxon>
        <taxon>Actinomycetes</taxon>
        <taxon>Micrococcales</taxon>
        <taxon>Intrasporangiaceae</taxon>
        <taxon>Phycicoccus</taxon>
    </lineage>
</organism>
<proteinExistence type="predicted"/>
<keyword evidence="2" id="KW-1185">Reference proteome</keyword>
<accession>N0E284</accession>
<evidence type="ECO:0000313" key="1">
    <source>
        <dbReference type="EMBL" id="CCH70997.1"/>
    </source>
</evidence>
<reference evidence="1 2" key="1">
    <citation type="journal article" date="2013" name="ISME J.">
        <title>A metabolic model for members of the genus Tetrasphaera involved in enhanced biological phosphorus removal.</title>
        <authorList>
            <person name="Kristiansen R."/>
            <person name="Nguyen H.T.T."/>
            <person name="Saunders A.M."/>
            <person name="Nielsen J.L."/>
            <person name="Wimmer R."/>
            <person name="Le V.Q."/>
            <person name="McIlroy S.J."/>
            <person name="Petrovski S."/>
            <person name="Seviour R.J."/>
            <person name="Calteau A."/>
            <person name="Nielsen K.L."/>
            <person name="Nielsen P.H."/>
        </authorList>
    </citation>
    <scope>NUCLEOTIDE SEQUENCE [LARGE SCALE GENOMIC DNA]</scope>
    <source>
        <strain evidence="1 2">Lp2</strain>
    </source>
</reference>
<sequence>MGDLVLLLPRKCDTRHLRPISQSCVIYDNHYVTPRFVTTNGPTASASRVDE</sequence>
<evidence type="ECO:0000313" key="2">
    <source>
        <dbReference type="Proteomes" id="UP000013167"/>
    </source>
</evidence>
<dbReference type="EMBL" id="CAIZ01000146">
    <property type="protein sequence ID" value="CCH70997.1"/>
    <property type="molecule type" value="Genomic_DNA"/>
</dbReference>
<dbReference type="Proteomes" id="UP000013167">
    <property type="component" value="Unassembled WGS sequence"/>
</dbReference>
<gene>
    <name evidence="1" type="ORF">BN10_740009</name>
</gene>
<comment type="caution">
    <text evidence="1">The sequence shown here is derived from an EMBL/GenBank/DDBJ whole genome shotgun (WGS) entry which is preliminary data.</text>
</comment>
<name>N0E284_9MICO</name>